<dbReference type="Pfam" id="PF01535">
    <property type="entry name" value="PPR"/>
    <property type="match status" value="1"/>
</dbReference>
<evidence type="ECO:0000256" key="1">
    <source>
        <dbReference type="ARBA" id="ARBA00022737"/>
    </source>
</evidence>
<comment type="caution">
    <text evidence="7">The sequence shown here is derived from an EMBL/GenBank/DDBJ whole genome shotgun (WGS) entry which is preliminary data.</text>
</comment>
<evidence type="ECO:0000256" key="4">
    <source>
        <dbReference type="PROSITE-ProRule" id="PRU00708"/>
    </source>
</evidence>
<feature type="domain" description="Disease resistance N-terminal" evidence="5">
    <location>
        <begin position="6"/>
        <end position="95"/>
    </location>
</feature>
<dbReference type="Gene3D" id="1.25.40.10">
    <property type="entry name" value="Tetratricopeptide repeat domain"/>
    <property type="match status" value="2"/>
</dbReference>
<gene>
    <name evidence="7" type="ORF">OIU79_029324</name>
</gene>
<dbReference type="InterPro" id="IPR011990">
    <property type="entry name" value="TPR-like_helical_dom_sf"/>
</dbReference>
<dbReference type="Pfam" id="PF13041">
    <property type="entry name" value="PPR_2"/>
    <property type="match status" value="2"/>
</dbReference>
<keyword evidence="3" id="KW-0611">Plant defense</keyword>
<dbReference type="InterPro" id="IPR038005">
    <property type="entry name" value="RX-like_CC"/>
</dbReference>
<feature type="repeat" description="PPR" evidence="4">
    <location>
        <begin position="680"/>
        <end position="714"/>
    </location>
</feature>
<dbReference type="Pfam" id="PF13812">
    <property type="entry name" value="PPR_3"/>
    <property type="match status" value="1"/>
</dbReference>
<keyword evidence="2" id="KW-0547">Nucleotide-binding</keyword>
<dbReference type="InterPro" id="IPR055414">
    <property type="entry name" value="LRR_R13L4/SHOC2-like"/>
</dbReference>
<feature type="domain" description="Disease resistance R13L4/SHOC-2-like LRR" evidence="6">
    <location>
        <begin position="227"/>
        <end position="508"/>
    </location>
</feature>
<dbReference type="GO" id="GO:0006952">
    <property type="term" value="P:defense response"/>
    <property type="evidence" value="ECO:0007669"/>
    <property type="project" value="UniProtKB-KW"/>
</dbReference>
<dbReference type="InterPro" id="IPR002885">
    <property type="entry name" value="PPR_rpt"/>
</dbReference>
<dbReference type="AlphaFoldDB" id="A0A9Q0VGH0"/>
<dbReference type="PANTHER" id="PTHR46862:SF5">
    <property type="entry name" value="OS02G0170000 PROTEIN"/>
    <property type="match status" value="1"/>
</dbReference>
<dbReference type="NCBIfam" id="TIGR00756">
    <property type="entry name" value="PPR"/>
    <property type="match status" value="6"/>
</dbReference>
<evidence type="ECO:0000259" key="5">
    <source>
        <dbReference type="Pfam" id="PF18052"/>
    </source>
</evidence>
<reference evidence="7" key="1">
    <citation type="submission" date="2022-11" db="EMBL/GenBank/DDBJ databases">
        <authorList>
            <person name="Hyden B.L."/>
            <person name="Feng K."/>
            <person name="Yates T."/>
            <person name="Jawdy S."/>
            <person name="Smart L.B."/>
            <person name="Muchero W."/>
        </authorList>
    </citation>
    <scope>NUCLEOTIDE SEQUENCE</scope>
    <source>
        <tissue evidence="7">Shoot tip</tissue>
    </source>
</reference>
<dbReference type="CDD" id="cd14798">
    <property type="entry name" value="RX-CC_like"/>
    <property type="match status" value="1"/>
</dbReference>
<feature type="repeat" description="PPR" evidence="4">
    <location>
        <begin position="715"/>
        <end position="749"/>
    </location>
</feature>
<proteinExistence type="predicted"/>
<evidence type="ECO:0000256" key="3">
    <source>
        <dbReference type="ARBA" id="ARBA00022821"/>
    </source>
</evidence>
<accession>A0A9Q0VGH0</accession>
<evidence type="ECO:0000313" key="8">
    <source>
        <dbReference type="Proteomes" id="UP001151532"/>
    </source>
</evidence>
<dbReference type="SUPFAM" id="SSF52058">
    <property type="entry name" value="L domain-like"/>
    <property type="match status" value="1"/>
</dbReference>
<evidence type="ECO:0000259" key="6">
    <source>
        <dbReference type="Pfam" id="PF23598"/>
    </source>
</evidence>
<organism evidence="7 8">
    <name type="scientific">Salix purpurea</name>
    <name type="common">Purple osier willow</name>
    <dbReference type="NCBI Taxonomy" id="77065"/>
    <lineage>
        <taxon>Eukaryota</taxon>
        <taxon>Viridiplantae</taxon>
        <taxon>Streptophyta</taxon>
        <taxon>Embryophyta</taxon>
        <taxon>Tracheophyta</taxon>
        <taxon>Spermatophyta</taxon>
        <taxon>Magnoliopsida</taxon>
        <taxon>eudicotyledons</taxon>
        <taxon>Gunneridae</taxon>
        <taxon>Pentapetalae</taxon>
        <taxon>rosids</taxon>
        <taxon>fabids</taxon>
        <taxon>Malpighiales</taxon>
        <taxon>Salicaceae</taxon>
        <taxon>Saliceae</taxon>
        <taxon>Salix</taxon>
    </lineage>
</organism>
<dbReference type="PANTHER" id="PTHR46862">
    <property type="entry name" value="OS07G0661900 PROTEIN"/>
    <property type="match status" value="1"/>
</dbReference>
<reference evidence="7" key="2">
    <citation type="journal article" date="2023" name="Int. J. Mol. Sci.">
        <title>De Novo Assembly and Annotation of 11 Diverse Shrub Willow (Salix) Genomes Reveals Novel Gene Organization in Sex-Linked Regions.</title>
        <authorList>
            <person name="Hyden B."/>
            <person name="Feng K."/>
            <person name="Yates T.B."/>
            <person name="Jawdy S."/>
            <person name="Cereghino C."/>
            <person name="Smart L.B."/>
            <person name="Muchero W."/>
        </authorList>
    </citation>
    <scope>NUCLEOTIDE SEQUENCE</scope>
    <source>
        <tissue evidence="7">Shoot tip</tissue>
    </source>
</reference>
<keyword evidence="8" id="KW-1185">Reference proteome</keyword>
<dbReference type="GO" id="GO:0000166">
    <property type="term" value="F:nucleotide binding"/>
    <property type="evidence" value="ECO:0007669"/>
    <property type="project" value="UniProtKB-KW"/>
</dbReference>
<keyword evidence="1" id="KW-0677">Repeat</keyword>
<dbReference type="Pfam" id="PF18052">
    <property type="entry name" value="Rx_N"/>
    <property type="match status" value="1"/>
</dbReference>
<dbReference type="PROSITE" id="PS51375">
    <property type="entry name" value="PPR"/>
    <property type="match status" value="6"/>
</dbReference>
<dbReference type="Gene3D" id="1.20.5.4130">
    <property type="match status" value="1"/>
</dbReference>
<feature type="repeat" description="PPR" evidence="4">
    <location>
        <begin position="645"/>
        <end position="679"/>
    </location>
</feature>
<dbReference type="OrthoDB" id="773208at2759"/>
<feature type="repeat" description="PPR" evidence="4">
    <location>
        <begin position="610"/>
        <end position="644"/>
    </location>
</feature>
<evidence type="ECO:0000256" key="2">
    <source>
        <dbReference type="ARBA" id="ARBA00022741"/>
    </source>
</evidence>
<feature type="repeat" description="PPR" evidence="4">
    <location>
        <begin position="575"/>
        <end position="609"/>
    </location>
</feature>
<evidence type="ECO:0000313" key="7">
    <source>
        <dbReference type="EMBL" id="KAJ6748172.1"/>
    </source>
</evidence>
<feature type="repeat" description="PPR" evidence="4">
    <location>
        <begin position="540"/>
        <end position="574"/>
    </location>
</feature>
<dbReference type="InterPro" id="IPR032675">
    <property type="entry name" value="LRR_dom_sf"/>
</dbReference>
<dbReference type="Gene3D" id="3.80.10.10">
    <property type="entry name" value="Ribonuclease Inhibitor"/>
    <property type="match status" value="1"/>
</dbReference>
<sequence>MADALVSPILELLTKIVAQQVQEKVNLVVGVKKQVNKLQSNVIDIQLVLEDAERKQLKDKAVRVWLDNLKDVCYDIDDVLDEWSYAILTWEMDEENTRSLKKMRCSFMRSPCFGCNQVVQRRDIALKIKAVSEKLDEIAKEKAMYGFELYKATDHELPRLTSTSLVDESSVCGRDDEKKIVVSKLLAEKNECLTVGDNNLGEAIVETSIERVRHLSMMLSGETSFPSSIHRAKGLRSLLIGKSVYRWDGAALPDVIKQLTCIRSLNLSGSSIKEIPKEVGKLIHLRHLNLKGCGVLESLPETMCDLCNLQSLDVRWCTFLNELPQAIVKLIKLRHLRIYESCVAFIPKGIERLTCLRTLDWFAVCGGENLRGGIEDAVEAQLKNKKRLLCLELHFDVNHEDDILIEVLQPPSDLEKLSIHRYGGTILPNWMMALTRLQELLLRDCGNVEVLPPLGRLPNLESLVLFRVGVRRLDAGFLGIEEVENANINEGQIARVAAFPKLKRLQIWGLSKLEEWDGIERRVGEERIFEQMQEDKLEPDVYTYNALMEAYSRAGFPYGAAEIFSLMRHMGCDPDRASYNIMVDAYGRAGLHEDAQAVFNEMKRLGITPTMKSHMLLLCAYSKARNVTKCEEIVNQMSESGLEPDTFVLNSMMHLYGQLGQFEKMEEVLTAMEKGPYEADISTYNILINIYGRAGFFERMEGIFQSLTTKNLKPDVVTWTSRLGAYSRKKLYRKCLEIFEEMIDGGCHPDGGTAKVLLSACSSEDQME</sequence>
<protein>
    <submittedName>
        <fullName evidence="7">TETRATRICOPEPTIDE REPEAT (TPR)-LIKE SUPERFAMILY PROTEIN-RELATED</fullName>
    </submittedName>
</protein>
<name>A0A9Q0VGH0_SALPP</name>
<dbReference type="EMBL" id="JAPFFK010000008">
    <property type="protein sequence ID" value="KAJ6748172.1"/>
    <property type="molecule type" value="Genomic_DNA"/>
</dbReference>
<dbReference type="InterPro" id="IPR041118">
    <property type="entry name" value="Rx_N"/>
</dbReference>
<dbReference type="Proteomes" id="UP001151532">
    <property type="component" value="Chromosome 12"/>
</dbReference>
<dbReference type="Pfam" id="PF23598">
    <property type="entry name" value="LRR_14"/>
    <property type="match status" value="1"/>
</dbReference>